<dbReference type="GeneID" id="9589127"/>
<keyword evidence="3" id="KW-1185">Reference proteome</keyword>
<dbReference type="HOGENOM" id="CLU_824267_0_0_1"/>
<dbReference type="Proteomes" id="UP000007431">
    <property type="component" value="Unassembled WGS sequence"/>
</dbReference>
<dbReference type="InParanoid" id="D8QLA3"/>
<dbReference type="AlphaFoldDB" id="D8QLA3"/>
<dbReference type="EMBL" id="GL377318">
    <property type="protein sequence ID" value="EFI91313.1"/>
    <property type="molecule type" value="Genomic_DNA"/>
</dbReference>
<name>D8QLA3_SCHCM</name>
<feature type="non-terminal residue" evidence="2">
    <location>
        <position position="337"/>
    </location>
</feature>
<gene>
    <name evidence="2" type="ORF">SCHCODRAFT_114623</name>
</gene>
<accession>D8QLA3</accession>
<dbReference type="RefSeq" id="XP_003026216.1">
    <property type="nucleotide sequence ID" value="XM_003026170.1"/>
</dbReference>
<evidence type="ECO:0000313" key="2">
    <source>
        <dbReference type="EMBL" id="EFI91313.1"/>
    </source>
</evidence>
<organism evidence="3">
    <name type="scientific">Schizophyllum commune (strain H4-8 / FGSC 9210)</name>
    <name type="common">Split gill fungus</name>
    <dbReference type="NCBI Taxonomy" id="578458"/>
    <lineage>
        <taxon>Eukaryota</taxon>
        <taxon>Fungi</taxon>
        <taxon>Dikarya</taxon>
        <taxon>Basidiomycota</taxon>
        <taxon>Agaricomycotina</taxon>
        <taxon>Agaricomycetes</taxon>
        <taxon>Agaricomycetidae</taxon>
        <taxon>Agaricales</taxon>
        <taxon>Schizophyllaceae</taxon>
        <taxon>Schizophyllum</taxon>
    </lineage>
</organism>
<sequence>MSTSSASRAVPDGGEGESRAVDVVVQWRRAVDFVVVSYAVDSVVQSSHAVDFVVESVPNEGGGESRCRLRRRVAHSVRRGRRRVAQCKTRRRRVRLSTTPLSPAVDPAVESRAVDFVVQSRRAVDPAVQSRCRRRRPRLAQCQTREEESPALSTSSTARRAVDFVGESLAVDFVVESRAVDLVVKSRAVPDEEEESRAVDPRRPIALSTSSSSPALSTSSSRSALSNSSRVASRYRLRVQSRCRLRRPVALSTSSLSRAVDSAGSSRLTWFRCGSPATRCEAEVSKIGLMEDACAADGAPELGNSERSMGLRMCMQVNVHSGLLSRNAAAGRRETVT</sequence>
<dbReference type="VEuPathDB" id="FungiDB:SCHCODRAFT_02594647"/>
<feature type="region of interest" description="Disordered" evidence="1">
    <location>
        <begin position="190"/>
        <end position="227"/>
    </location>
</feature>
<dbReference type="KEGG" id="scm:SCHCO_02594647"/>
<proteinExistence type="predicted"/>
<reference evidence="2 3" key="1">
    <citation type="journal article" date="2010" name="Nat. Biotechnol.">
        <title>Genome sequence of the model mushroom Schizophyllum commune.</title>
        <authorList>
            <person name="Ohm R.A."/>
            <person name="de Jong J.F."/>
            <person name="Lugones L.G."/>
            <person name="Aerts A."/>
            <person name="Kothe E."/>
            <person name="Stajich J.E."/>
            <person name="de Vries R.P."/>
            <person name="Record E."/>
            <person name="Levasseur A."/>
            <person name="Baker S.E."/>
            <person name="Bartholomew K.A."/>
            <person name="Coutinho P.M."/>
            <person name="Erdmann S."/>
            <person name="Fowler T.J."/>
            <person name="Gathman A.C."/>
            <person name="Lombard V."/>
            <person name="Henrissat B."/>
            <person name="Knabe N."/>
            <person name="Kuees U."/>
            <person name="Lilly W.W."/>
            <person name="Lindquist E."/>
            <person name="Lucas S."/>
            <person name="Magnuson J.K."/>
            <person name="Piumi F."/>
            <person name="Raudaskoski M."/>
            <person name="Salamov A."/>
            <person name="Schmutz J."/>
            <person name="Schwarze F.W.M.R."/>
            <person name="vanKuyk P.A."/>
            <person name="Horton J.S."/>
            <person name="Grigoriev I.V."/>
            <person name="Woesten H.A.B."/>
        </authorList>
    </citation>
    <scope>NUCLEOTIDE SEQUENCE [LARGE SCALE GENOMIC DNA]</scope>
    <source>
        <strain evidence="3">H4-8 / FGSC 9210</strain>
    </source>
</reference>
<feature type="region of interest" description="Disordered" evidence="1">
    <location>
        <begin position="133"/>
        <end position="157"/>
    </location>
</feature>
<protein>
    <submittedName>
        <fullName evidence="2">Uncharacterized protein</fullName>
    </submittedName>
</protein>
<evidence type="ECO:0000313" key="3">
    <source>
        <dbReference type="Proteomes" id="UP000007431"/>
    </source>
</evidence>
<evidence type="ECO:0000256" key="1">
    <source>
        <dbReference type="SAM" id="MobiDB-lite"/>
    </source>
</evidence>
<feature type="compositionally biased region" description="Low complexity" evidence="1">
    <location>
        <begin position="207"/>
        <end position="227"/>
    </location>
</feature>